<reference evidence="1 2" key="1">
    <citation type="submission" date="2023-06" db="EMBL/GenBank/DDBJ databases">
        <title>Sporosarcina sp. nov., isolated from Korean traditional fermented seafood 'Jeotgal'.</title>
        <authorList>
            <person name="Yang A.-I."/>
            <person name="Shin N.-R."/>
        </authorList>
    </citation>
    <scope>NUCLEOTIDE SEQUENCE [LARGE SCALE GENOMIC DNA]</scope>
    <source>
        <strain evidence="1 2">KCTC3840</strain>
    </source>
</reference>
<sequence length="56" mass="6582">MIELYEQQQRELQTQFADFTAVMTARLLGRELTPLESDYLRGNTNEQRQTDVYGRG</sequence>
<comment type="caution">
    <text evidence="1">The sequence shown here is derived from an EMBL/GenBank/DDBJ whole genome shotgun (WGS) entry which is preliminary data.</text>
</comment>
<proteinExistence type="predicted"/>
<evidence type="ECO:0000313" key="1">
    <source>
        <dbReference type="EMBL" id="MDW0110448.1"/>
    </source>
</evidence>
<gene>
    <name evidence="1" type="ORF">QT716_10410</name>
</gene>
<dbReference type="RefSeq" id="WP_317935994.1">
    <property type="nucleotide sequence ID" value="NZ_JAUBDH010000005.1"/>
</dbReference>
<organism evidence="1 2">
    <name type="scientific">Sporosarcina aquimarina</name>
    <dbReference type="NCBI Taxonomy" id="114975"/>
    <lineage>
        <taxon>Bacteria</taxon>
        <taxon>Bacillati</taxon>
        <taxon>Bacillota</taxon>
        <taxon>Bacilli</taxon>
        <taxon>Bacillales</taxon>
        <taxon>Caryophanaceae</taxon>
        <taxon>Sporosarcina</taxon>
    </lineage>
</organism>
<protein>
    <submittedName>
        <fullName evidence="1">Uncharacterized protein</fullName>
    </submittedName>
</protein>
<keyword evidence="2" id="KW-1185">Reference proteome</keyword>
<dbReference type="EMBL" id="JAUBDH010000005">
    <property type="protein sequence ID" value="MDW0110448.1"/>
    <property type="molecule type" value="Genomic_DNA"/>
</dbReference>
<accession>A0ABU4G0H4</accession>
<name>A0ABU4G0H4_9BACL</name>
<dbReference type="Proteomes" id="UP001280629">
    <property type="component" value="Unassembled WGS sequence"/>
</dbReference>
<evidence type="ECO:0000313" key="2">
    <source>
        <dbReference type="Proteomes" id="UP001280629"/>
    </source>
</evidence>